<dbReference type="Pfam" id="PF01047">
    <property type="entry name" value="MarR"/>
    <property type="match status" value="1"/>
</dbReference>
<evidence type="ECO:0000259" key="4">
    <source>
        <dbReference type="PROSITE" id="PS50995"/>
    </source>
</evidence>
<feature type="domain" description="HTH marR-type" evidence="4">
    <location>
        <begin position="18"/>
        <end position="149"/>
    </location>
</feature>
<dbReference type="PANTHER" id="PTHR42756">
    <property type="entry name" value="TRANSCRIPTIONAL REGULATOR, MARR"/>
    <property type="match status" value="1"/>
</dbReference>
<sequence>MEDGMSHLQQRAACVSNISDVMRQMTWQSQKQLLRTLSRPDIGLTMPQMITLFAIRDAQMCRMSELADMTQQSAGTLTGIVDRLIEDHLVGRVRDVEDRRVVQVTLTPLGQERVARVERVHHEEMQRMLQHVELGQLHDLDTMLRLLLDGLQQMCGDDSHAVTSCSPMLTPIQPV</sequence>
<keyword evidence="3" id="KW-0804">Transcription</keyword>
<evidence type="ECO:0000313" key="5">
    <source>
        <dbReference type="EMBL" id="EFO81076.1"/>
    </source>
</evidence>
<dbReference type="SUPFAM" id="SSF46785">
    <property type="entry name" value="Winged helix' DNA-binding domain"/>
    <property type="match status" value="1"/>
</dbReference>
<evidence type="ECO:0000256" key="1">
    <source>
        <dbReference type="ARBA" id="ARBA00023015"/>
    </source>
</evidence>
<dbReference type="InterPro" id="IPR036388">
    <property type="entry name" value="WH-like_DNA-bd_sf"/>
</dbReference>
<keyword evidence="2" id="KW-0238">DNA-binding</keyword>
<dbReference type="EMBL" id="ADVR01000028">
    <property type="protein sequence ID" value="EFO81076.1"/>
    <property type="molecule type" value="Genomic_DNA"/>
</dbReference>
<dbReference type="InterPro" id="IPR000835">
    <property type="entry name" value="HTH_MarR-typ"/>
</dbReference>
<dbReference type="eggNOG" id="COG1846">
    <property type="taxonomic scope" value="Bacteria"/>
</dbReference>
<keyword evidence="6" id="KW-1185">Reference proteome</keyword>
<dbReference type="STRING" id="765420.OSCT_1060"/>
<dbReference type="GO" id="GO:0003700">
    <property type="term" value="F:DNA-binding transcription factor activity"/>
    <property type="evidence" value="ECO:0007669"/>
    <property type="project" value="InterPro"/>
</dbReference>
<dbReference type="HOGENOM" id="CLU_083287_27_4_0"/>
<evidence type="ECO:0000256" key="3">
    <source>
        <dbReference type="ARBA" id="ARBA00023163"/>
    </source>
</evidence>
<dbReference type="PANTHER" id="PTHR42756:SF1">
    <property type="entry name" value="TRANSCRIPTIONAL REPRESSOR OF EMRAB OPERON"/>
    <property type="match status" value="1"/>
</dbReference>
<gene>
    <name evidence="5" type="ORF">OSCT_1060</name>
</gene>
<dbReference type="InterPro" id="IPR036390">
    <property type="entry name" value="WH_DNA-bd_sf"/>
</dbReference>
<comment type="caution">
    <text evidence="5">The sequence shown here is derived from an EMBL/GenBank/DDBJ whole genome shotgun (WGS) entry which is preliminary data.</text>
</comment>
<dbReference type="GO" id="GO:0003677">
    <property type="term" value="F:DNA binding"/>
    <property type="evidence" value="ECO:0007669"/>
    <property type="project" value="UniProtKB-KW"/>
</dbReference>
<protein>
    <submittedName>
        <fullName evidence="5">Regulatory protein MarR</fullName>
    </submittedName>
</protein>
<dbReference type="AlphaFoldDB" id="E1ICK9"/>
<evidence type="ECO:0000313" key="6">
    <source>
        <dbReference type="Proteomes" id="UP000054010"/>
    </source>
</evidence>
<evidence type="ECO:0000256" key="2">
    <source>
        <dbReference type="ARBA" id="ARBA00023125"/>
    </source>
</evidence>
<name>E1ICK9_9CHLR</name>
<accession>E1ICK9</accession>
<proteinExistence type="predicted"/>
<dbReference type="SMART" id="SM00347">
    <property type="entry name" value="HTH_MARR"/>
    <property type="match status" value="1"/>
</dbReference>
<dbReference type="Gene3D" id="1.10.10.10">
    <property type="entry name" value="Winged helix-like DNA-binding domain superfamily/Winged helix DNA-binding domain"/>
    <property type="match status" value="1"/>
</dbReference>
<dbReference type="Proteomes" id="UP000054010">
    <property type="component" value="Unassembled WGS sequence"/>
</dbReference>
<organism evidence="5 6">
    <name type="scientific">Oscillochloris trichoides DG-6</name>
    <dbReference type="NCBI Taxonomy" id="765420"/>
    <lineage>
        <taxon>Bacteria</taxon>
        <taxon>Bacillati</taxon>
        <taxon>Chloroflexota</taxon>
        <taxon>Chloroflexia</taxon>
        <taxon>Chloroflexales</taxon>
        <taxon>Chloroflexineae</taxon>
        <taxon>Oscillochloridaceae</taxon>
        <taxon>Oscillochloris</taxon>
    </lineage>
</organism>
<dbReference type="PROSITE" id="PS50995">
    <property type="entry name" value="HTH_MARR_2"/>
    <property type="match status" value="1"/>
</dbReference>
<keyword evidence="1" id="KW-0805">Transcription regulation</keyword>
<reference evidence="5 6" key="1">
    <citation type="journal article" date="2011" name="J. Bacteriol.">
        <title>Draft genome sequence of the anoxygenic filamentous phototrophic bacterium Oscillochloris trichoides subsp. DG-6.</title>
        <authorList>
            <person name="Kuznetsov B.B."/>
            <person name="Ivanovsky R.N."/>
            <person name="Keppen O.I."/>
            <person name="Sukhacheva M.V."/>
            <person name="Bumazhkin B.K."/>
            <person name="Patutina E.O."/>
            <person name="Beletsky A.V."/>
            <person name="Mardanov A.V."/>
            <person name="Baslerov R.V."/>
            <person name="Panteleeva A.N."/>
            <person name="Kolganova T.V."/>
            <person name="Ravin N.V."/>
            <person name="Skryabin K.G."/>
        </authorList>
    </citation>
    <scope>NUCLEOTIDE SEQUENCE [LARGE SCALE GENOMIC DNA]</scope>
    <source>
        <strain evidence="5 6">DG-6</strain>
    </source>
</reference>